<organism evidence="1 2">
    <name type="scientific">Symplocastrum torsivum CPER-KK1</name>
    <dbReference type="NCBI Taxonomy" id="450513"/>
    <lineage>
        <taxon>Bacteria</taxon>
        <taxon>Bacillati</taxon>
        <taxon>Cyanobacteriota</taxon>
        <taxon>Cyanophyceae</taxon>
        <taxon>Oscillatoriophycideae</taxon>
        <taxon>Oscillatoriales</taxon>
        <taxon>Microcoleaceae</taxon>
        <taxon>Symplocastrum</taxon>
    </lineage>
</organism>
<dbReference type="Proteomes" id="UP000753908">
    <property type="component" value="Unassembled WGS sequence"/>
</dbReference>
<comment type="caution">
    <text evidence="1">The sequence shown here is derived from an EMBL/GenBank/DDBJ whole genome shotgun (WGS) entry which is preliminary data.</text>
</comment>
<protein>
    <submittedName>
        <fullName evidence="1">Uncharacterized protein</fullName>
    </submittedName>
</protein>
<accession>A0A951PLP6</accession>
<sequence>MDLPSHMFVNTISNFSDNLNALRDFVDLIAPFLNKHQQEVIESQANDMLPLLLAFKKLLPEDSLNKIESNNNLEQLEEKLAEKVDIEILDNGSDNKTAKLNFSNKSLQSSFTRALKIYLGTHRQQELLYRSSLITLTSTSEWFISQILHEYLEKNPGIIYTKEKSFNLKELEDFGSIEDARRFLIDSKVENLIRDSFEEWIKFFNTPIGLSMGYLKPYQNKLAEVYLRRNLIVHNGGRVNSIYRKKVATEFKDDFALGDEVQVSPDYLDASISLFELNFILIASELWKKLSPEDEVRANVLIDIAFNHLSSERWNIAEGLSYFVMNDKQMPERSRLIGQLNYWQSIKWQGAYEKIRFEVEKADFSAKEPLFQLARLALLDENEQFFQLLPEVLASRKLGYDHLETWAIFREMRKDPAYSPFHEKYKLEFTDTKNIIDQSSDSLN</sequence>
<reference evidence="1" key="1">
    <citation type="submission" date="2021-05" db="EMBL/GenBank/DDBJ databases">
        <authorList>
            <person name="Pietrasiak N."/>
            <person name="Ward R."/>
            <person name="Stajich J.E."/>
            <person name="Kurbessoian T."/>
        </authorList>
    </citation>
    <scope>NUCLEOTIDE SEQUENCE</scope>
    <source>
        <strain evidence="1">CPER-KK1</strain>
    </source>
</reference>
<dbReference type="EMBL" id="JAHHIF010000014">
    <property type="protein sequence ID" value="MBW4545252.1"/>
    <property type="molecule type" value="Genomic_DNA"/>
</dbReference>
<dbReference type="AlphaFoldDB" id="A0A951PLP6"/>
<proteinExistence type="predicted"/>
<name>A0A951PLP6_9CYAN</name>
<evidence type="ECO:0000313" key="1">
    <source>
        <dbReference type="EMBL" id="MBW4545252.1"/>
    </source>
</evidence>
<gene>
    <name evidence="1" type="ORF">KME25_12520</name>
</gene>
<evidence type="ECO:0000313" key="2">
    <source>
        <dbReference type="Proteomes" id="UP000753908"/>
    </source>
</evidence>
<reference evidence="1" key="2">
    <citation type="journal article" date="2022" name="Microbiol. Resour. Announc.">
        <title>Metagenome Sequencing to Explore Phylogenomics of Terrestrial Cyanobacteria.</title>
        <authorList>
            <person name="Ward R.D."/>
            <person name="Stajich J.E."/>
            <person name="Johansen J.R."/>
            <person name="Huntemann M."/>
            <person name="Clum A."/>
            <person name="Foster B."/>
            <person name="Foster B."/>
            <person name="Roux S."/>
            <person name="Palaniappan K."/>
            <person name="Varghese N."/>
            <person name="Mukherjee S."/>
            <person name="Reddy T.B.K."/>
            <person name="Daum C."/>
            <person name="Copeland A."/>
            <person name="Chen I.A."/>
            <person name="Ivanova N.N."/>
            <person name="Kyrpides N.C."/>
            <person name="Shapiro N."/>
            <person name="Eloe-Fadrosh E.A."/>
            <person name="Pietrasiak N."/>
        </authorList>
    </citation>
    <scope>NUCLEOTIDE SEQUENCE</scope>
    <source>
        <strain evidence="1">CPER-KK1</strain>
    </source>
</reference>